<reference evidence="1 2" key="1">
    <citation type="submission" date="2017-12" db="EMBL/GenBank/DDBJ databases">
        <title>Integrating genomic resources of turbot (Scophthalmus maximus) in depth evaluation of genetic and physical mapping variation across individuals.</title>
        <authorList>
            <person name="Martinez P."/>
        </authorList>
    </citation>
    <scope>NUCLEOTIDE SEQUENCE [LARGE SCALE GENOMIC DNA]</scope>
</reference>
<evidence type="ECO:0000313" key="2">
    <source>
        <dbReference type="Proteomes" id="UP000246464"/>
    </source>
</evidence>
<name>A0A2U9CG58_SCOMX</name>
<feature type="non-terminal residue" evidence="1">
    <location>
        <position position="1"/>
    </location>
</feature>
<organism evidence="1 2">
    <name type="scientific">Scophthalmus maximus</name>
    <name type="common">Turbot</name>
    <name type="synonym">Psetta maxima</name>
    <dbReference type="NCBI Taxonomy" id="52904"/>
    <lineage>
        <taxon>Eukaryota</taxon>
        <taxon>Metazoa</taxon>
        <taxon>Chordata</taxon>
        <taxon>Craniata</taxon>
        <taxon>Vertebrata</taxon>
        <taxon>Euteleostomi</taxon>
        <taxon>Actinopterygii</taxon>
        <taxon>Neopterygii</taxon>
        <taxon>Teleostei</taxon>
        <taxon>Neoteleostei</taxon>
        <taxon>Acanthomorphata</taxon>
        <taxon>Carangaria</taxon>
        <taxon>Pleuronectiformes</taxon>
        <taxon>Pleuronectoidei</taxon>
        <taxon>Scophthalmidae</taxon>
        <taxon>Scophthalmus</taxon>
    </lineage>
</organism>
<dbReference type="AlphaFoldDB" id="A0A2U9CG58"/>
<sequence length="50" mass="5399">ASVEERVAAGINRYTGVLVCILGNTQGEEFSSASERRSFKAKFTMDVGCL</sequence>
<keyword evidence="2" id="KW-1185">Reference proteome</keyword>
<proteinExistence type="predicted"/>
<protein>
    <submittedName>
        <fullName evidence="1">Uncharacterized protein</fullName>
    </submittedName>
</protein>
<gene>
    <name evidence="1" type="ORF">SMAX5B_013931</name>
</gene>
<dbReference type="EMBL" id="CP026258">
    <property type="protein sequence ID" value="AWP15581.1"/>
    <property type="molecule type" value="Genomic_DNA"/>
</dbReference>
<evidence type="ECO:0000313" key="1">
    <source>
        <dbReference type="EMBL" id="AWP15581.1"/>
    </source>
</evidence>
<dbReference type="Proteomes" id="UP000246464">
    <property type="component" value="Chromosome 16"/>
</dbReference>
<accession>A0A2U9CG58</accession>